<comment type="caution">
    <text evidence="2">The sequence shown here is derived from an EMBL/GenBank/DDBJ whole genome shotgun (WGS) entry which is preliminary data.</text>
</comment>
<dbReference type="AlphaFoldDB" id="A0A0E9NJP5"/>
<dbReference type="EMBL" id="BACD03000029">
    <property type="protein sequence ID" value="GAO50102.1"/>
    <property type="molecule type" value="Genomic_DNA"/>
</dbReference>
<name>A0A0E9NJP5_SAICN</name>
<dbReference type="Proteomes" id="UP000033140">
    <property type="component" value="Unassembled WGS sequence"/>
</dbReference>
<keyword evidence="3" id="KW-1185">Reference proteome</keyword>
<dbReference type="InterPro" id="IPR036779">
    <property type="entry name" value="LysM_dom_sf"/>
</dbReference>
<protein>
    <recommendedName>
        <fullName evidence="4">LysM domain-containing protein</fullName>
    </recommendedName>
</protein>
<evidence type="ECO:0008006" key="4">
    <source>
        <dbReference type="Google" id="ProtNLM"/>
    </source>
</evidence>
<evidence type="ECO:0000313" key="3">
    <source>
        <dbReference type="Proteomes" id="UP000033140"/>
    </source>
</evidence>
<feature type="compositionally biased region" description="Polar residues" evidence="1">
    <location>
        <begin position="192"/>
        <end position="201"/>
    </location>
</feature>
<gene>
    <name evidence="2" type="ORF">G7K_4237-t1</name>
</gene>
<accession>A0A0E9NJP5</accession>
<dbReference type="OMA" id="KIRRFMT"/>
<reference evidence="2 3" key="3">
    <citation type="journal article" date="2015" name="Genome Announc.">
        <title>Draft Genome Sequence of the Archiascomycetous Yeast Saitoella complicata.</title>
        <authorList>
            <person name="Yamauchi K."/>
            <person name="Kondo S."/>
            <person name="Hamamoto M."/>
            <person name="Takahashi Y."/>
            <person name="Ogura Y."/>
            <person name="Hayashi T."/>
            <person name="Nishida H."/>
        </authorList>
    </citation>
    <scope>NUCLEOTIDE SEQUENCE [LARGE SCALE GENOMIC DNA]</scope>
    <source>
        <strain evidence="2 3">NRRL Y-17804</strain>
    </source>
</reference>
<feature type="region of interest" description="Disordered" evidence="1">
    <location>
        <begin position="192"/>
        <end position="211"/>
    </location>
</feature>
<dbReference type="Gene3D" id="3.10.350.10">
    <property type="entry name" value="LysM domain"/>
    <property type="match status" value="1"/>
</dbReference>
<reference evidence="2 3" key="2">
    <citation type="journal article" date="2014" name="J. Gen. Appl. Microbiol.">
        <title>The early diverging ascomycetous budding yeast Saitoella complicata has three histone deacetylases belonging to the Clr6, Hos2, and Rpd3 lineages.</title>
        <authorList>
            <person name="Nishida H."/>
            <person name="Matsumoto T."/>
            <person name="Kondo S."/>
            <person name="Hamamoto M."/>
            <person name="Yoshikawa H."/>
        </authorList>
    </citation>
    <scope>NUCLEOTIDE SEQUENCE [LARGE SCALE GENOMIC DNA]</scope>
    <source>
        <strain evidence="2 3">NRRL Y-17804</strain>
    </source>
</reference>
<evidence type="ECO:0000256" key="1">
    <source>
        <dbReference type="SAM" id="MobiDB-lite"/>
    </source>
</evidence>
<organism evidence="2 3">
    <name type="scientific">Saitoella complicata (strain BCRC 22490 / CBS 7301 / JCM 7358 / NBRC 10748 / NRRL Y-17804)</name>
    <dbReference type="NCBI Taxonomy" id="698492"/>
    <lineage>
        <taxon>Eukaryota</taxon>
        <taxon>Fungi</taxon>
        <taxon>Dikarya</taxon>
        <taxon>Ascomycota</taxon>
        <taxon>Taphrinomycotina</taxon>
        <taxon>Taphrinomycotina incertae sedis</taxon>
        <taxon>Saitoella</taxon>
    </lineage>
</organism>
<sequence>MFCHGRSSTSAVEEELSTILWFSGTNKSKVRYLLQLSRHPRSPIMTSSPPKYTCNTCARFLPFNTYPPLLTSCCKTFVCPSCTKKNPRFASYCMLCQLPIDPSLQPSPPAYESELPTYEVALTLPPSETARVTKANGKGKEEAGVVHYIRPTDTLISLSLAYHIPLPLLRTHNSLFSDHLLPGRHTILIPSSHYTGPSLSPSPDPDAGRKSMVKRFQCRTKCVEWEVARWYLEGSGWREEEAVRRWQEDDAWERAHPKEGSGTLMR</sequence>
<reference evidence="2 3" key="1">
    <citation type="journal article" date="2011" name="J. Gen. Appl. Microbiol.">
        <title>Draft genome sequencing of the enigmatic yeast Saitoella complicata.</title>
        <authorList>
            <person name="Nishida H."/>
            <person name="Hamamoto M."/>
            <person name="Sugiyama J."/>
        </authorList>
    </citation>
    <scope>NUCLEOTIDE SEQUENCE [LARGE SCALE GENOMIC DNA]</scope>
    <source>
        <strain evidence="2 3">NRRL Y-17804</strain>
    </source>
</reference>
<proteinExistence type="predicted"/>
<evidence type="ECO:0000313" key="2">
    <source>
        <dbReference type="EMBL" id="GAO50102.1"/>
    </source>
</evidence>